<proteinExistence type="inferred from homology"/>
<dbReference type="KEGG" id="gmw:113519117"/>
<dbReference type="Proteomes" id="UP001652740">
    <property type="component" value="Unplaced"/>
</dbReference>
<protein>
    <recommendedName>
        <fullName evidence="6">unspecific monooxygenase</fullName>
        <ecNumber evidence="6">1.14.14.1</ecNumber>
    </recommendedName>
</protein>
<dbReference type="InterPro" id="IPR017972">
    <property type="entry name" value="Cyt_P450_CS"/>
</dbReference>
<dbReference type="GeneID" id="113519117"/>
<comment type="subcellular location">
    <subcellularLocation>
        <location evidence="4">Endoplasmic reticulum membrane</location>
        <topology evidence="4">Peripheral membrane protein</topology>
    </subcellularLocation>
    <subcellularLocation>
        <location evidence="3">Microsome membrane</location>
        <topology evidence="3">Peripheral membrane protein</topology>
    </subcellularLocation>
</comment>
<sequence>MIAEILIFLVTTLLFYILFVYKKTHYFFEKKGLKYLPGIPMFGNMYHSTVGTKHYLEDLDVVYRAFPDEKYVGLIEGTSPIVLIRDPELIKTITVKDFDHFVNHKQFFDKDIDPLFGGSILMMKDDKWRDMRVTLSPAFTGSKMRLMMNFMSEVSHNITDYLKEHLSEEIHADDLVRRYTLDVIGSAGFGLQVNSLRDKNNEFFEIGMKLFTFDFQQKLAFFMSAECPQIAKLLGIRIFPPKVMNFFKDIITNTINYRKKNNVIRSDMIQLLMEASKGTLTDSSVDKNDVGFATTEEALKPRGDTREWTEDEIIGQVFVFFAAGFESVAGVITMCIHELALNHEVQEKLYQEILNHQQTNETLSYENVTQLKYLDCVVNESLRKWTGAIFMDRVCNKTYELPPPRKGGKPYLLRPGDVVYNMVNLIHMDEKYHPKPEVFDPDRFSDENKHKIQPFTFMPFGMGPRNCIASRFALLEIKVFIYDLVLNFKIAKSKNTSDPIRLHNNDFNIKAMGGTYVKFEPRSTQ</sequence>
<dbReference type="AlphaFoldDB" id="A0A6J1X2E2"/>
<evidence type="ECO:0000256" key="5">
    <source>
        <dbReference type="ARBA" id="ARBA00010617"/>
    </source>
</evidence>
<dbReference type="InterPro" id="IPR050476">
    <property type="entry name" value="Insect_CytP450_Detox"/>
</dbReference>
<evidence type="ECO:0000256" key="11">
    <source>
        <dbReference type="ARBA" id="ARBA00023002"/>
    </source>
</evidence>
<keyword evidence="10" id="KW-0492">Microsome</keyword>
<evidence type="ECO:0000256" key="16">
    <source>
        <dbReference type="PIRSR" id="PIRSR602403-1"/>
    </source>
</evidence>
<comment type="cofactor">
    <cofactor evidence="1 16">
        <name>heme</name>
        <dbReference type="ChEBI" id="CHEBI:30413"/>
    </cofactor>
</comment>
<dbReference type="FunCoup" id="A0A6J1X2E2">
    <property type="interactions" value="51"/>
</dbReference>
<evidence type="ECO:0000256" key="15">
    <source>
        <dbReference type="ARBA" id="ARBA00047827"/>
    </source>
</evidence>
<evidence type="ECO:0000256" key="1">
    <source>
        <dbReference type="ARBA" id="ARBA00001971"/>
    </source>
</evidence>
<keyword evidence="11 17" id="KW-0560">Oxidoreductase</keyword>
<evidence type="ECO:0000256" key="3">
    <source>
        <dbReference type="ARBA" id="ARBA00004174"/>
    </source>
</evidence>
<feature type="binding site" description="axial binding residue" evidence="16">
    <location>
        <position position="467"/>
    </location>
    <ligand>
        <name>heme</name>
        <dbReference type="ChEBI" id="CHEBI:30413"/>
    </ligand>
    <ligandPart>
        <name>Fe</name>
        <dbReference type="ChEBI" id="CHEBI:18248"/>
    </ligandPart>
</feature>
<reference evidence="20" key="1">
    <citation type="submission" date="2025-08" db="UniProtKB">
        <authorList>
            <consortium name="RefSeq"/>
        </authorList>
    </citation>
    <scope>IDENTIFICATION</scope>
    <source>
        <tissue evidence="20">Whole larvae</tissue>
    </source>
</reference>
<evidence type="ECO:0000313" key="20">
    <source>
        <dbReference type="RefSeq" id="XP_026759973.3"/>
    </source>
</evidence>
<dbReference type="PRINTS" id="PR00465">
    <property type="entry name" value="EP450IV"/>
</dbReference>
<evidence type="ECO:0000256" key="14">
    <source>
        <dbReference type="ARBA" id="ARBA00023136"/>
    </source>
</evidence>
<keyword evidence="18" id="KW-1133">Transmembrane helix</keyword>
<dbReference type="InterPro" id="IPR036396">
    <property type="entry name" value="Cyt_P450_sf"/>
</dbReference>
<comment type="catalytic activity">
    <reaction evidence="15">
        <text>an organic molecule + reduced [NADPH--hemoprotein reductase] + O2 = an alcohol + oxidized [NADPH--hemoprotein reductase] + H2O + H(+)</text>
        <dbReference type="Rhea" id="RHEA:17149"/>
        <dbReference type="Rhea" id="RHEA-COMP:11964"/>
        <dbReference type="Rhea" id="RHEA-COMP:11965"/>
        <dbReference type="ChEBI" id="CHEBI:15377"/>
        <dbReference type="ChEBI" id="CHEBI:15378"/>
        <dbReference type="ChEBI" id="CHEBI:15379"/>
        <dbReference type="ChEBI" id="CHEBI:30879"/>
        <dbReference type="ChEBI" id="CHEBI:57618"/>
        <dbReference type="ChEBI" id="CHEBI:58210"/>
        <dbReference type="ChEBI" id="CHEBI:142491"/>
        <dbReference type="EC" id="1.14.14.1"/>
    </reaction>
</comment>
<comment type="similarity">
    <text evidence="5 17">Belongs to the cytochrome P450 family.</text>
</comment>
<evidence type="ECO:0000256" key="6">
    <source>
        <dbReference type="ARBA" id="ARBA00012109"/>
    </source>
</evidence>
<dbReference type="RefSeq" id="XP_026759973.3">
    <property type="nucleotide sequence ID" value="XM_026904172.3"/>
</dbReference>
<evidence type="ECO:0000256" key="4">
    <source>
        <dbReference type="ARBA" id="ARBA00004406"/>
    </source>
</evidence>
<dbReference type="CDD" id="cd11056">
    <property type="entry name" value="CYP6-like"/>
    <property type="match status" value="1"/>
</dbReference>
<keyword evidence="14 18" id="KW-0472">Membrane</keyword>
<dbReference type="PANTHER" id="PTHR24292">
    <property type="entry name" value="CYTOCHROME P450"/>
    <property type="match status" value="1"/>
</dbReference>
<dbReference type="PROSITE" id="PS00086">
    <property type="entry name" value="CYTOCHROME_P450"/>
    <property type="match status" value="1"/>
</dbReference>
<keyword evidence="7 16" id="KW-0349">Heme</keyword>
<evidence type="ECO:0000256" key="13">
    <source>
        <dbReference type="ARBA" id="ARBA00023033"/>
    </source>
</evidence>
<dbReference type="GO" id="GO:0016712">
    <property type="term" value="F:oxidoreductase activity, acting on paired donors, with incorporation or reduction of molecular oxygen, reduced flavin or flavoprotein as one donor, and incorporation of one atom of oxygen"/>
    <property type="evidence" value="ECO:0007669"/>
    <property type="project" value="UniProtKB-EC"/>
</dbReference>
<evidence type="ECO:0000256" key="7">
    <source>
        <dbReference type="ARBA" id="ARBA00022617"/>
    </source>
</evidence>
<feature type="transmembrane region" description="Helical" evidence="18">
    <location>
        <begin position="6"/>
        <end position="21"/>
    </location>
</feature>
<dbReference type="GO" id="GO:0005789">
    <property type="term" value="C:endoplasmic reticulum membrane"/>
    <property type="evidence" value="ECO:0007669"/>
    <property type="project" value="UniProtKB-SubCell"/>
</dbReference>
<evidence type="ECO:0000256" key="9">
    <source>
        <dbReference type="ARBA" id="ARBA00022824"/>
    </source>
</evidence>
<dbReference type="GO" id="GO:0020037">
    <property type="term" value="F:heme binding"/>
    <property type="evidence" value="ECO:0007669"/>
    <property type="project" value="InterPro"/>
</dbReference>
<keyword evidence="13 17" id="KW-0503">Monooxygenase</keyword>
<evidence type="ECO:0000256" key="18">
    <source>
        <dbReference type="SAM" id="Phobius"/>
    </source>
</evidence>
<dbReference type="Gene3D" id="1.10.630.10">
    <property type="entry name" value="Cytochrome P450"/>
    <property type="match status" value="1"/>
</dbReference>
<comment type="function">
    <text evidence="2">May be involved in the metabolism of insect hormones and in the breakdown of synthetic insecticides.</text>
</comment>
<keyword evidence="8 16" id="KW-0479">Metal-binding</keyword>
<dbReference type="InParanoid" id="A0A6J1X2E2"/>
<dbReference type="PRINTS" id="PR00385">
    <property type="entry name" value="P450"/>
</dbReference>
<dbReference type="PANTHER" id="PTHR24292:SF54">
    <property type="entry name" value="CYP9F3-RELATED"/>
    <property type="match status" value="1"/>
</dbReference>
<evidence type="ECO:0000256" key="17">
    <source>
        <dbReference type="RuleBase" id="RU000461"/>
    </source>
</evidence>
<keyword evidence="18" id="KW-0812">Transmembrane</keyword>
<organism evidence="19 20">
    <name type="scientific">Galleria mellonella</name>
    <name type="common">Greater wax moth</name>
    <dbReference type="NCBI Taxonomy" id="7137"/>
    <lineage>
        <taxon>Eukaryota</taxon>
        <taxon>Metazoa</taxon>
        <taxon>Ecdysozoa</taxon>
        <taxon>Arthropoda</taxon>
        <taxon>Hexapoda</taxon>
        <taxon>Insecta</taxon>
        <taxon>Pterygota</taxon>
        <taxon>Neoptera</taxon>
        <taxon>Endopterygota</taxon>
        <taxon>Lepidoptera</taxon>
        <taxon>Glossata</taxon>
        <taxon>Ditrysia</taxon>
        <taxon>Pyraloidea</taxon>
        <taxon>Pyralidae</taxon>
        <taxon>Galleriinae</taxon>
        <taxon>Galleria</taxon>
    </lineage>
</organism>
<dbReference type="InterPro" id="IPR002403">
    <property type="entry name" value="Cyt_P450_E_grp-IV"/>
</dbReference>
<dbReference type="InterPro" id="IPR001128">
    <property type="entry name" value="Cyt_P450"/>
</dbReference>
<dbReference type="Pfam" id="PF00067">
    <property type="entry name" value="p450"/>
    <property type="match status" value="1"/>
</dbReference>
<keyword evidence="19" id="KW-1185">Reference proteome</keyword>
<evidence type="ECO:0000256" key="2">
    <source>
        <dbReference type="ARBA" id="ARBA00003690"/>
    </source>
</evidence>
<keyword evidence="9" id="KW-0256">Endoplasmic reticulum</keyword>
<dbReference type="GO" id="GO:0005506">
    <property type="term" value="F:iron ion binding"/>
    <property type="evidence" value="ECO:0007669"/>
    <property type="project" value="InterPro"/>
</dbReference>
<evidence type="ECO:0000256" key="12">
    <source>
        <dbReference type="ARBA" id="ARBA00023004"/>
    </source>
</evidence>
<evidence type="ECO:0000256" key="10">
    <source>
        <dbReference type="ARBA" id="ARBA00022848"/>
    </source>
</evidence>
<evidence type="ECO:0000313" key="19">
    <source>
        <dbReference type="Proteomes" id="UP001652740"/>
    </source>
</evidence>
<dbReference type="SUPFAM" id="SSF48264">
    <property type="entry name" value="Cytochrome P450"/>
    <property type="match status" value="1"/>
</dbReference>
<dbReference type="EC" id="1.14.14.1" evidence="6"/>
<accession>A0A6J1X2E2</accession>
<keyword evidence="12 16" id="KW-0408">Iron</keyword>
<gene>
    <name evidence="20" type="primary">LOC113519117</name>
</gene>
<evidence type="ECO:0000256" key="8">
    <source>
        <dbReference type="ARBA" id="ARBA00022723"/>
    </source>
</evidence>
<name>A0A6J1X2E2_GALME</name>